<feature type="domain" description="DDE Tnp4" evidence="8">
    <location>
        <begin position="86"/>
        <end position="203"/>
    </location>
</feature>
<comment type="subcellular location">
    <subcellularLocation>
        <location evidence="2">Nucleus</location>
    </subcellularLocation>
</comment>
<dbReference type="GO" id="GO:0004518">
    <property type="term" value="F:nuclease activity"/>
    <property type="evidence" value="ECO:0007669"/>
    <property type="project" value="UniProtKB-KW"/>
</dbReference>
<evidence type="ECO:0000256" key="1">
    <source>
        <dbReference type="ARBA" id="ARBA00001968"/>
    </source>
</evidence>
<dbReference type="Pfam" id="PF13359">
    <property type="entry name" value="DDE_Tnp_4"/>
    <property type="match status" value="1"/>
</dbReference>
<dbReference type="OrthoDB" id="8928178at2759"/>
<proteinExistence type="inferred from homology"/>
<evidence type="ECO:0000256" key="3">
    <source>
        <dbReference type="ARBA" id="ARBA00006958"/>
    </source>
</evidence>
<keyword evidence="4" id="KW-0540">Nuclease</keyword>
<accession>A0A9Q1FWY5</accession>
<evidence type="ECO:0000256" key="6">
    <source>
        <dbReference type="ARBA" id="ARBA00022801"/>
    </source>
</evidence>
<reference evidence="9" key="1">
    <citation type="journal article" date="2023" name="Science">
        <title>Genome structures resolve the early diversification of teleost fishes.</title>
        <authorList>
            <person name="Parey E."/>
            <person name="Louis A."/>
            <person name="Montfort J."/>
            <person name="Bouchez O."/>
            <person name="Roques C."/>
            <person name="Iampietro C."/>
            <person name="Lluch J."/>
            <person name="Castinel A."/>
            <person name="Donnadieu C."/>
            <person name="Desvignes T."/>
            <person name="Floi Bucao C."/>
            <person name="Jouanno E."/>
            <person name="Wen M."/>
            <person name="Mejri S."/>
            <person name="Dirks R."/>
            <person name="Jansen H."/>
            <person name="Henkel C."/>
            <person name="Chen W.J."/>
            <person name="Zahm M."/>
            <person name="Cabau C."/>
            <person name="Klopp C."/>
            <person name="Thompson A.W."/>
            <person name="Robinson-Rechavi M."/>
            <person name="Braasch I."/>
            <person name="Lecointre G."/>
            <person name="Bobe J."/>
            <person name="Postlethwait J.H."/>
            <person name="Berthelot C."/>
            <person name="Roest Crollius H."/>
            <person name="Guiguen Y."/>
        </authorList>
    </citation>
    <scope>NUCLEOTIDE SEQUENCE</scope>
    <source>
        <strain evidence="9">WJC10195</strain>
    </source>
</reference>
<dbReference type="AlphaFoldDB" id="A0A9Q1FWY5"/>
<evidence type="ECO:0000313" key="9">
    <source>
        <dbReference type="EMBL" id="KAJ8369369.1"/>
    </source>
</evidence>
<dbReference type="InterPro" id="IPR045249">
    <property type="entry name" value="HARBI1-like"/>
</dbReference>
<comment type="caution">
    <text evidence="9">The sequence shown here is derived from an EMBL/GenBank/DDBJ whole genome shotgun (WGS) entry which is preliminary data.</text>
</comment>
<evidence type="ECO:0000256" key="2">
    <source>
        <dbReference type="ARBA" id="ARBA00004123"/>
    </source>
</evidence>
<evidence type="ECO:0000313" key="10">
    <source>
        <dbReference type="Proteomes" id="UP001152622"/>
    </source>
</evidence>
<dbReference type="PANTHER" id="PTHR22930">
    <property type="match status" value="1"/>
</dbReference>
<evidence type="ECO:0000259" key="8">
    <source>
        <dbReference type="Pfam" id="PF13359"/>
    </source>
</evidence>
<comment type="similarity">
    <text evidence="3">Belongs to the HARBI1 family.</text>
</comment>
<dbReference type="InterPro" id="IPR027806">
    <property type="entry name" value="HARBI1_dom"/>
</dbReference>
<keyword evidence="7" id="KW-0539">Nucleus</keyword>
<name>A0A9Q1FWY5_SYNKA</name>
<evidence type="ECO:0000256" key="4">
    <source>
        <dbReference type="ARBA" id="ARBA00022722"/>
    </source>
</evidence>
<keyword evidence="10" id="KW-1185">Reference proteome</keyword>
<protein>
    <recommendedName>
        <fullName evidence="8">DDE Tnp4 domain-containing protein</fullName>
    </recommendedName>
</protein>
<dbReference type="GO" id="GO:0016787">
    <property type="term" value="F:hydrolase activity"/>
    <property type="evidence" value="ECO:0007669"/>
    <property type="project" value="UniProtKB-KW"/>
</dbReference>
<gene>
    <name evidence="9" type="ORF">SKAU_G00093970</name>
</gene>
<evidence type="ECO:0000256" key="7">
    <source>
        <dbReference type="ARBA" id="ARBA00023242"/>
    </source>
</evidence>
<dbReference type="Proteomes" id="UP001152622">
    <property type="component" value="Chromosome 3"/>
</dbReference>
<organism evidence="9 10">
    <name type="scientific">Synaphobranchus kaupii</name>
    <name type="common">Kaup's arrowtooth eel</name>
    <dbReference type="NCBI Taxonomy" id="118154"/>
    <lineage>
        <taxon>Eukaryota</taxon>
        <taxon>Metazoa</taxon>
        <taxon>Chordata</taxon>
        <taxon>Craniata</taxon>
        <taxon>Vertebrata</taxon>
        <taxon>Euteleostomi</taxon>
        <taxon>Actinopterygii</taxon>
        <taxon>Neopterygii</taxon>
        <taxon>Teleostei</taxon>
        <taxon>Anguilliformes</taxon>
        <taxon>Synaphobranchidae</taxon>
        <taxon>Synaphobranchus</taxon>
    </lineage>
</organism>
<dbReference type="GO" id="GO:0046872">
    <property type="term" value="F:metal ion binding"/>
    <property type="evidence" value="ECO:0007669"/>
    <property type="project" value="UniProtKB-KW"/>
</dbReference>
<dbReference type="EMBL" id="JAINUF010000003">
    <property type="protein sequence ID" value="KAJ8369369.1"/>
    <property type="molecule type" value="Genomic_DNA"/>
</dbReference>
<dbReference type="PANTHER" id="PTHR22930:SF206">
    <property type="entry name" value="NUCLEASE HARBI1"/>
    <property type="match status" value="1"/>
</dbReference>
<evidence type="ECO:0000256" key="5">
    <source>
        <dbReference type="ARBA" id="ARBA00022723"/>
    </source>
</evidence>
<comment type="cofactor">
    <cofactor evidence="1">
        <name>a divalent metal cation</name>
        <dbReference type="ChEBI" id="CHEBI:60240"/>
    </cofactor>
</comment>
<sequence length="269" mass="30492">MKIYFDGESELRTEYRLSRQTLDHLIQSLHNHSDYGWGHVVDVLVFAFWLASATSYRVVSRAFDIPRSTVHNIIQSGRRDLGNPEAGKFLDIFVGYTGSVHDSRVLRNSPLYVEQLYPPEGHCILGDGGYPCLELPICILTPYREPVRSPVAARFNTHHSRARNVVERSFGMLKMRWRTIFLKALEVKPTFAPKVIACCAILHICLTNGDIMEPAQAALRPENHEASLLAEPDQQCGERRRDRLAAAVSAPVALAPVLWDQIMITFRFH</sequence>
<keyword evidence="6" id="KW-0378">Hydrolase</keyword>
<keyword evidence="5" id="KW-0479">Metal-binding</keyword>
<dbReference type="GO" id="GO:0005634">
    <property type="term" value="C:nucleus"/>
    <property type="evidence" value="ECO:0007669"/>
    <property type="project" value="UniProtKB-SubCell"/>
</dbReference>